<evidence type="ECO:0000256" key="18">
    <source>
        <dbReference type="SAM" id="Phobius"/>
    </source>
</evidence>
<name>A0A9D1DEV5_9FIRM</name>
<comment type="subcellular location">
    <subcellularLocation>
        <location evidence="2">Membrane</location>
        <topology evidence="2">Multi-pass membrane protein</topology>
    </subcellularLocation>
</comment>
<evidence type="ECO:0000256" key="4">
    <source>
        <dbReference type="ARBA" id="ARBA00010441"/>
    </source>
</evidence>
<evidence type="ECO:0000256" key="12">
    <source>
        <dbReference type="ARBA" id="ARBA00023136"/>
    </source>
</evidence>
<keyword evidence="13" id="KW-0594">Phospholipid biosynthesis</keyword>
<evidence type="ECO:0000256" key="11">
    <source>
        <dbReference type="ARBA" id="ARBA00023098"/>
    </source>
</evidence>
<dbReference type="InterPro" id="IPR050324">
    <property type="entry name" value="CDP-alcohol_PTase-I"/>
</dbReference>
<dbReference type="InterPro" id="IPR043130">
    <property type="entry name" value="CDP-OH_PTrfase_TM_dom"/>
</dbReference>
<keyword evidence="8 17" id="KW-0808">Transferase</keyword>
<keyword evidence="9 18" id="KW-0812">Transmembrane</keyword>
<keyword evidence="7" id="KW-0444">Lipid biosynthesis</keyword>
<accession>A0A9D1DEV5</accession>
<dbReference type="GO" id="GO:0046474">
    <property type="term" value="P:glycerophospholipid biosynthetic process"/>
    <property type="evidence" value="ECO:0007669"/>
    <property type="project" value="TreeGrafter"/>
</dbReference>
<feature type="transmembrane region" description="Helical" evidence="18">
    <location>
        <begin position="153"/>
        <end position="172"/>
    </location>
</feature>
<evidence type="ECO:0000313" key="19">
    <source>
        <dbReference type="EMBL" id="HIR47612.1"/>
    </source>
</evidence>
<organism evidence="19 20">
    <name type="scientific">Candidatus Caccousia avicola</name>
    <dbReference type="NCBI Taxonomy" id="2840721"/>
    <lineage>
        <taxon>Bacteria</taxon>
        <taxon>Bacillati</taxon>
        <taxon>Bacillota</taxon>
        <taxon>Clostridia</taxon>
        <taxon>Eubacteriales</taxon>
        <taxon>Oscillospiraceae</taxon>
        <taxon>Oscillospiraceae incertae sedis</taxon>
        <taxon>Candidatus Caccousia</taxon>
    </lineage>
</organism>
<dbReference type="InterPro" id="IPR000462">
    <property type="entry name" value="CDP-OH_P_trans"/>
</dbReference>
<evidence type="ECO:0000313" key="20">
    <source>
        <dbReference type="Proteomes" id="UP000824242"/>
    </source>
</evidence>
<evidence type="ECO:0000256" key="9">
    <source>
        <dbReference type="ARBA" id="ARBA00022692"/>
    </source>
</evidence>
<comment type="catalytic activity">
    <reaction evidence="16">
        <text>a CDP-1,2-diacyl-sn-glycerol + sn-glycerol 3-phosphate = a 1,2-diacyl-sn-glycero-3-phospho-(1'-sn-glycero-3'-phosphate) + CMP + H(+)</text>
        <dbReference type="Rhea" id="RHEA:12593"/>
        <dbReference type="ChEBI" id="CHEBI:15378"/>
        <dbReference type="ChEBI" id="CHEBI:57597"/>
        <dbReference type="ChEBI" id="CHEBI:58332"/>
        <dbReference type="ChEBI" id="CHEBI:60110"/>
        <dbReference type="ChEBI" id="CHEBI:60377"/>
        <dbReference type="EC" id="2.7.8.5"/>
    </reaction>
</comment>
<dbReference type="PANTHER" id="PTHR14269:SF62">
    <property type="entry name" value="CDP-DIACYLGLYCEROL--GLYCEROL-3-PHOSPHATE 3-PHOSPHATIDYLTRANSFERASE 1, CHLOROPLASTIC"/>
    <property type="match status" value="1"/>
</dbReference>
<dbReference type="PROSITE" id="PS00379">
    <property type="entry name" value="CDP_ALCOHOL_P_TRANSF"/>
    <property type="match status" value="1"/>
</dbReference>
<feature type="transmembrane region" description="Helical" evidence="18">
    <location>
        <begin position="12"/>
        <end position="30"/>
    </location>
</feature>
<keyword evidence="12 18" id="KW-0472">Membrane</keyword>
<evidence type="ECO:0000256" key="13">
    <source>
        <dbReference type="ARBA" id="ARBA00023209"/>
    </source>
</evidence>
<comment type="function">
    <text evidence="1">This protein catalyzes the committed step to the synthesis of the acidic phospholipids.</text>
</comment>
<gene>
    <name evidence="19" type="ORF">IAB89_08175</name>
</gene>
<evidence type="ECO:0000256" key="8">
    <source>
        <dbReference type="ARBA" id="ARBA00022679"/>
    </source>
</evidence>
<evidence type="ECO:0000256" key="16">
    <source>
        <dbReference type="ARBA" id="ARBA00048586"/>
    </source>
</evidence>
<dbReference type="Proteomes" id="UP000824242">
    <property type="component" value="Unassembled WGS sequence"/>
</dbReference>
<evidence type="ECO:0000256" key="5">
    <source>
        <dbReference type="ARBA" id="ARBA00013170"/>
    </source>
</evidence>
<dbReference type="EC" id="2.7.8.5" evidence="5"/>
<dbReference type="InterPro" id="IPR048254">
    <property type="entry name" value="CDP_ALCOHOL_P_TRANSF_CS"/>
</dbReference>
<dbReference type="PIRSF" id="PIRSF000847">
    <property type="entry name" value="Phos_ph_gly_syn"/>
    <property type="match status" value="1"/>
</dbReference>
<dbReference type="GO" id="GO:0016020">
    <property type="term" value="C:membrane"/>
    <property type="evidence" value="ECO:0007669"/>
    <property type="project" value="UniProtKB-SubCell"/>
</dbReference>
<feature type="transmembrane region" description="Helical" evidence="18">
    <location>
        <begin position="90"/>
        <end position="113"/>
    </location>
</feature>
<dbReference type="GO" id="GO:0008444">
    <property type="term" value="F:CDP-diacylglycerol-glycerol-3-phosphate 3-phosphatidyltransferase activity"/>
    <property type="evidence" value="ECO:0007669"/>
    <property type="project" value="UniProtKB-EC"/>
</dbReference>
<dbReference type="PANTHER" id="PTHR14269">
    <property type="entry name" value="CDP-DIACYLGLYCEROL--GLYCEROL-3-PHOSPHATE 3-PHOSPHATIDYLTRANSFERASE-RELATED"/>
    <property type="match status" value="1"/>
</dbReference>
<evidence type="ECO:0000256" key="17">
    <source>
        <dbReference type="RuleBase" id="RU003750"/>
    </source>
</evidence>
<dbReference type="AlphaFoldDB" id="A0A9D1DEV5"/>
<evidence type="ECO:0000256" key="10">
    <source>
        <dbReference type="ARBA" id="ARBA00022989"/>
    </source>
</evidence>
<comment type="caution">
    <text evidence="19">The sequence shown here is derived from an EMBL/GenBank/DDBJ whole genome shotgun (WGS) entry which is preliminary data.</text>
</comment>
<keyword evidence="14" id="KW-1208">Phospholipid metabolism</keyword>
<sequence length="208" mass="23341">MKTRNKNINVPNALSLLRILLIAPFVYYYIHRQIGPAIACLILSGLSDMFDGMIARRFDQFTELGQMLDPIADKLTQGTVAICLAVDNPILLPLLAIFVIKELMMIIGGAYLVLKAKKRPSGAMWYGKVGTILFYVSFLVIVALKGIWKVEILPLNIALLSVTAIFMLFALYKYFRVFLSLLHSVDPKDSIDLKADIKAKREPQEHKG</sequence>
<evidence type="ECO:0000256" key="1">
    <source>
        <dbReference type="ARBA" id="ARBA00003973"/>
    </source>
</evidence>
<reference evidence="19" key="1">
    <citation type="submission" date="2020-10" db="EMBL/GenBank/DDBJ databases">
        <authorList>
            <person name="Gilroy R."/>
        </authorList>
    </citation>
    <scope>NUCLEOTIDE SEQUENCE</scope>
    <source>
        <strain evidence="19">ChiSxjej1B13-7958</strain>
    </source>
</reference>
<evidence type="ECO:0000256" key="3">
    <source>
        <dbReference type="ARBA" id="ARBA00005042"/>
    </source>
</evidence>
<comment type="similarity">
    <text evidence="4 17">Belongs to the CDP-alcohol phosphatidyltransferase class-I family.</text>
</comment>
<dbReference type="Gene3D" id="1.20.120.1760">
    <property type="match status" value="1"/>
</dbReference>
<feature type="transmembrane region" description="Helical" evidence="18">
    <location>
        <begin position="125"/>
        <end position="147"/>
    </location>
</feature>
<keyword evidence="10 18" id="KW-1133">Transmembrane helix</keyword>
<evidence type="ECO:0000256" key="15">
    <source>
        <dbReference type="ARBA" id="ARBA00033018"/>
    </source>
</evidence>
<protein>
    <recommendedName>
        <fullName evidence="6">CDP-diacylglycerol--glycerol-3-phosphate 3-phosphatidyltransferase</fullName>
        <ecNumber evidence="5">2.7.8.5</ecNumber>
    </recommendedName>
    <alternativeName>
        <fullName evidence="15">Phosphatidylglycerophosphate synthase</fullName>
    </alternativeName>
</protein>
<evidence type="ECO:0000256" key="6">
    <source>
        <dbReference type="ARBA" id="ARBA00014944"/>
    </source>
</evidence>
<dbReference type="EMBL" id="DVGZ01000087">
    <property type="protein sequence ID" value="HIR47612.1"/>
    <property type="molecule type" value="Genomic_DNA"/>
</dbReference>
<dbReference type="Pfam" id="PF01066">
    <property type="entry name" value="CDP-OH_P_transf"/>
    <property type="match status" value="1"/>
</dbReference>
<comment type="pathway">
    <text evidence="3">Phospholipid metabolism; phosphatidylglycerol biosynthesis; phosphatidylglycerol from CDP-diacylglycerol: step 1/2.</text>
</comment>
<proteinExistence type="inferred from homology"/>
<evidence type="ECO:0000256" key="7">
    <source>
        <dbReference type="ARBA" id="ARBA00022516"/>
    </source>
</evidence>
<keyword evidence="11" id="KW-0443">Lipid metabolism</keyword>
<dbReference type="InterPro" id="IPR004570">
    <property type="entry name" value="Phosphatidylglycerol_P_synth"/>
</dbReference>
<evidence type="ECO:0000256" key="2">
    <source>
        <dbReference type="ARBA" id="ARBA00004141"/>
    </source>
</evidence>
<reference evidence="19" key="2">
    <citation type="journal article" date="2021" name="PeerJ">
        <title>Extensive microbial diversity within the chicken gut microbiome revealed by metagenomics and culture.</title>
        <authorList>
            <person name="Gilroy R."/>
            <person name="Ravi A."/>
            <person name="Getino M."/>
            <person name="Pursley I."/>
            <person name="Horton D.L."/>
            <person name="Alikhan N.F."/>
            <person name="Baker D."/>
            <person name="Gharbi K."/>
            <person name="Hall N."/>
            <person name="Watson M."/>
            <person name="Adriaenssens E.M."/>
            <person name="Foster-Nyarko E."/>
            <person name="Jarju S."/>
            <person name="Secka A."/>
            <person name="Antonio M."/>
            <person name="Oren A."/>
            <person name="Chaudhuri R.R."/>
            <person name="La Ragione R."/>
            <person name="Hildebrand F."/>
            <person name="Pallen M.J."/>
        </authorList>
    </citation>
    <scope>NUCLEOTIDE SEQUENCE</scope>
    <source>
        <strain evidence="19">ChiSxjej1B13-7958</strain>
    </source>
</reference>
<evidence type="ECO:0000256" key="14">
    <source>
        <dbReference type="ARBA" id="ARBA00023264"/>
    </source>
</evidence>